<evidence type="ECO:0000313" key="2">
    <source>
        <dbReference type="Proteomes" id="UP000289650"/>
    </source>
</evidence>
<gene>
    <name evidence="1" type="ORF">D1006_21800</name>
</gene>
<accession>A0A4Q2AEQ2</accession>
<dbReference type="OrthoDB" id="1050330at2"/>
<sequence>MRLWAKADFRELPSIESVLILGLTDGVLLIRYFSFSKRQIEGDHWYPTVDEAKRDPEQVYGVQSTAWLAMPDERDELYQLSVMPIAGYTFDVENAEWVSPESTDYSPKSRD</sequence>
<comment type="caution">
    <text evidence="1">The sequence shown here is derived from an EMBL/GenBank/DDBJ whole genome shotgun (WGS) entry which is preliminary data.</text>
</comment>
<dbReference type="Proteomes" id="UP000289650">
    <property type="component" value="Unassembled WGS sequence"/>
</dbReference>
<evidence type="ECO:0000313" key="1">
    <source>
        <dbReference type="EMBL" id="RXV67868.1"/>
    </source>
</evidence>
<proteinExistence type="predicted"/>
<dbReference type="EMBL" id="QWEX01000002">
    <property type="protein sequence ID" value="RXV67868.1"/>
    <property type="molecule type" value="Genomic_DNA"/>
</dbReference>
<dbReference type="RefSeq" id="WP_129515504.1">
    <property type="nucleotide sequence ID" value="NZ_QWEX01000002.1"/>
</dbReference>
<reference evidence="1 2" key="1">
    <citation type="submission" date="2018-08" db="EMBL/GenBank/DDBJ databases">
        <title>Mountain-cultivated ginseng endophyte, Burkholderia stabilis and its activity against ginseng root rot disease.</title>
        <authorList>
            <person name="Tapan Kumar M."/>
            <person name="Bae H."/>
            <person name="Shanmugam G."/>
            <person name="Jeon J."/>
        </authorList>
    </citation>
    <scope>NUCLEOTIDE SEQUENCE [LARGE SCALE GENOMIC DNA]</scope>
    <source>
        <strain evidence="1 2">EB159</strain>
    </source>
</reference>
<name>A0A4Q2AEQ2_9BURK</name>
<dbReference type="AlphaFoldDB" id="A0A4Q2AEQ2"/>
<protein>
    <submittedName>
        <fullName evidence="1">Uncharacterized protein</fullName>
    </submittedName>
</protein>
<organism evidence="1 2">
    <name type="scientific">Burkholderia stabilis</name>
    <dbReference type="NCBI Taxonomy" id="95485"/>
    <lineage>
        <taxon>Bacteria</taxon>
        <taxon>Pseudomonadati</taxon>
        <taxon>Pseudomonadota</taxon>
        <taxon>Betaproteobacteria</taxon>
        <taxon>Burkholderiales</taxon>
        <taxon>Burkholderiaceae</taxon>
        <taxon>Burkholderia</taxon>
        <taxon>Burkholderia cepacia complex</taxon>
    </lineage>
</organism>